<evidence type="ECO:0000313" key="4">
    <source>
        <dbReference type="Proteomes" id="UP000298058"/>
    </source>
</evidence>
<evidence type="ECO:0000256" key="1">
    <source>
        <dbReference type="ARBA" id="ARBA00005564"/>
    </source>
</evidence>
<evidence type="ECO:0000313" key="3">
    <source>
        <dbReference type="EMBL" id="TGN21025.1"/>
    </source>
</evidence>
<comment type="similarity">
    <text evidence="1">Belongs to the cycloisomerase 2 family.</text>
</comment>
<name>A0A4R9M5D3_9LEPT</name>
<dbReference type="GO" id="GO:0006006">
    <property type="term" value="P:glucose metabolic process"/>
    <property type="evidence" value="ECO:0007669"/>
    <property type="project" value="UniProtKB-KW"/>
</dbReference>
<dbReference type="RefSeq" id="WP_135758560.1">
    <property type="nucleotide sequence ID" value="NZ_RQHW01000002.1"/>
</dbReference>
<dbReference type="Pfam" id="PF10282">
    <property type="entry name" value="Lactonase"/>
    <property type="match status" value="2"/>
</dbReference>
<reference evidence="3" key="1">
    <citation type="journal article" date="2019" name="PLoS Negl. Trop. Dis.">
        <title>Revisiting the worldwide diversity of Leptospira species in the environment.</title>
        <authorList>
            <person name="Vincent A.T."/>
            <person name="Schiettekatte O."/>
            <person name="Bourhy P."/>
            <person name="Veyrier F.J."/>
            <person name="Picardeau M."/>
        </authorList>
    </citation>
    <scope>NUCLEOTIDE SEQUENCE [LARGE SCALE GENOMIC DNA]</scope>
    <source>
        <strain evidence="3">201300427</strain>
    </source>
</reference>
<organism evidence="3 4">
    <name type="scientific">Leptospira idonii</name>
    <dbReference type="NCBI Taxonomy" id="1193500"/>
    <lineage>
        <taxon>Bacteria</taxon>
        <taxon>Pseudomonadati</taxon>
        <taxon>Spirochaetota</taxon>
        <taxon>Spirochaetia</taxon>
        <taxon>Leptospirales</taxon>
        <taxon>Leptospiraceae</taxon>
        <taxon>Leptospira</taxon>
    </lineage>
</organism>
<dbReference type="InterPro" id="IPR015943">
    <property type="entry name" value="WD40/YVTN_repeat-like_dom_sf"/>
</dbReference>
<proteinExistence type="inferred from homology"/>
<dbReference type="InterPro" id="IPR019405">
    <property type="entry name" value="Lactonase_7-beta_prop"/>
</dbReference>
<dbReference type="Proteomes" id="UP000298058">
    <property type="component" value="Unassembled WGS sequence"/>
</dbReference>
<keyword evidence="2" id="KW-0119">Carbohydrate metabolism</keyword>
<protein>
    <recommendedName>
        <fullName evidence="5">Lactonase</fullName>
    </recommendedName>
</protein>
<keyword evidence="2" id="KW-0313">Glucose metabolism</keyword>
<dbReference type="OrthoDB" id="318756at2"/>
<dbReference type="AlphaFoldDB" id="A0A4R9M5D3"/>
<sequence length="494" mass="53108">MMSLKRGCVFFVLIWSSFFCKNVDLNNACDASSKSYRFAKTLNLLFPSEIKGCVSVAPSFGIEWNPFSSYQRSVVPDGDSLNYPAGNLILSPSFSENVFQYNGSVKYRTTSFRLKVYGNRIKHLIIELNRQVMLDASAGSSEIELPLTVGLNQIRIFADGIGDYHFQIKREPQYLYVLKATSPHIFVYEIASDGKISSVSGSPFSLPSVSSAFGFDFNIAHSHIVTANNADQKGSVIRADFSGTPVWRSNFNVVGANNLNAAFHPSGKYFLAGSTTLSSFSFDAESEKTELIHSTAGSSTAARGGKFTPDGKYYFLTEASSGLIKRFSFSKQDGMLGAAVGVGNSINNLSTSLSITPDGKYLYSSEDSRLAAYSINSDGNLSSIGNYNVSCSTYYYYLGSIDPSSKFIYVPCQSGNSIVGYSIASNGALTSVASLGVSGAPTNTAIDLDGKYLYVGTSSSNSISVYSINASTGALALIETEPCNGVSVEMKADY</sequence>
<comment type="caution">
    <text evidence="3">The sequence shown here is derived from an EMBL/GenBank/DDBJ whole genome shotgun (WGS) entry which is preliminary data.</text>
</comment>
<evidence type="ECO:0008006" key="5">
    <source>
        <dbReference type="Google" id="ProtNLM"/>
    </source>
</evidence>
<dbReference type="PANTHER" id="PTHR30344:SF1">
    <property type="entry name" value="6-PHOSPHOGLUCONOLACTONASE"/>
    <property type="match status" value="1"/>
</dbReference>
<dbReference type="GO" id="GO:0017057">
    <property type="term" value="F:6-phosphogluconolactonase activity"/>
    <property type="evidence" value="ECO:0007669"/>
    <property type="project" value="TreeGrafter"/>
</dbReference>
<dbReference type="Gene3D" id="2.130.10.10">
    <property type="entry name" value="YVTN repeat-like/Quinoprotein amine dehydrogenase"/>
    <property type="match status" value="3"/>
</dbReference>
<dbReference type="InterPro" id="IPR050282">
    <property type="entry name" value="Cycloisomerase_2"/>
</dbReference>
<dbReference type="EMBL" id="RQHW01000002">
    <property type="protein sequence ID" value="TGN21025.1"/>
    <property type="molecule type" value="Genomic_DNA"/>
</dbReference>
<dbReference type="SUPFAM" id="SSF50974">
    <property type="entry name" value="Nitrous oxide reductase, N-terminal domain"/>
    <property type="match status" value="1"/>
</dbReference>
<dbReference type="InterPro" id="IPR011045">
    <property type="entry name" value="N2O_reductase_N"/>
</dbReference>
<accession>A0A4R9M5D3</accession>
<gene>
    <name evidence="3" type="ORF">EHS15_00450</name>
</gene>
<evidence type="ECO:0000256" key="2">
    <source>
        <dbReference type="ARBA" id="ARBA00022526"/>
    </source>
</evidence>
<keyword evidence="4" id="KW-1185">Reference proteome</keyword>
<dbReference type="PANTHER" id="PTHR30344">
    <property type="entry name" value="6-PHOSPHOGLUCONOLACTONASE-RELATED"/>
    <property type="match status" value="1"/>
</dbReference>